<dbReference type="InterPro" id="IPR009027">
    <property type="entry name" value="Ribosomal_bL9/RNase_H1_N"/>
</dbReference>
<keyword evidence="3" id="KW-1185">Reference proteome</keyword>
<dbReference type="Pfam" id="PF01693">
    <property type="entry name" value="Cauli_VI"/>
    <property type="match status" value="1"/>
</dbReference>
<sequence length="162" mass="17554">MKASQDNCCLEELSDSTLIFLLSTKPVKGLSLCDGEALSAQEWKHFYTITLSDAGGDVSSDTDTSTDGDIGSIIAAYAIYYGHKTGVFRSWMEVKRYMKGNGPGNYECFSSIVATCQAWTATLTKGAWGVPRLVVCAGDDKESSEPLVEHIHVQKAKLSKLS</sequence>
<feature type="domain" description="Ribonuclease H1 N-terminal" evidence="1">
    <location>
        <begin position="76"/>
        <end position="111"/>
    </location>
</feature>
<evidence type="ECO:0000313" key="3">
    <source>
        <dbReference type="Proteomes" id="UP000807342"/>
    </source>
</evidence>
<organism evidence="2 3">
    <name type="scientific">Macrolepiota fuliginosa MF-IS2</name>
    <dbReference type="NCBI Taxonomy" id="1400762"/>
    <lineage>
        <taxon>Eukaryota</taxon>
        <taxon>Fungi</taxon>
        <taxon>Dikarya</taxon>
        <taxon>Basidiomycota</taxon>
        <taxon>Agaricomycotina</taxon>
        <taxon>Agaricomycetes</taxon>
        <taxon>Agaricomycetidae</taxon>
        <taxon>Agaricales</taxon>
        <taxon>Agaricineae</taxon>
        <taxon>Agaricaceae</taxon>
        <taxon>Macrolepiota</taxon>
    </lineage>
</organism>
<name>A0A9P5WZV7_9AGAR</name>
<proteinExistence type="predicted"/>
<gene>
    <name evidence="2" type="ORF">P691DRAFT_780820</name>
</gene>
<protein>
    <recommendedName>
        <fullName evidence="1">Ribonuclease H1 N-terminal domain-containing protein</fullName>
    </recommendedName>
</protein>
<dbReference type="AlphaFoldDB" id="A0A9P5WZV7"/>
<accession>A0A9P5WZV7</accession>
<evidence type="ECO:0000313" key="2">
    <source>
        <dbReference type="EMBL" id="KAF9440984.1"/>
    </source>
</evidence>
<evidence type="ECO:0000259" key="1">
    <source>
        <dbReference type="Pfam" id="PF01693"/>
    </source>
</evidence>
<dbReference type="SUPFAM" id="SSF55658">
    <property type="entry name" value="L9 N-domain-like"/>
    <property type="match status" value="1"/>
</dbReference>
<reference evidence="2" key="1">
    <citation type="submission" date="2020-11" db="EMBL/GenBank/DDBJ databases">
        <authorList>
            <consortium name="DOE Joint Genome Institute"/>
            <person name="Ahrendt S."/>
            <person name="Riley R."/>
            <person name="Andreopoulos W."/>
            <person name="Labutti K."/>
            <person name="Pangilinan J."/>
            <person name="Ruiz-Duenas F.J."/>
            <person name="Barrasa J.M."/>
            <person name="Sanchez-Garcia M."/>
            <person name="Camarero S."/>
            <person name="Miyauchi S."/>
            <person name="Serrano A."/>
            <person name="Linde D."/>
            <person name="Babiker R."/>
            <person name="Drula E."/>
            <person name="Ayuso-Fernandez I."/>
            <person name="Pacheco R."/>
            <person name="Padilla G."/>
            <person name="Ferreira P."/>
            <person name="Barriuso J."/>
            <person name="Kellner H."/>
            <person name="Castanera R."/>
            <person name="Alfaro M."/>
            <person name="Ramirez L."/>
            <person name="Pisabarro A.G."/>
            <person name="Kuo A."/>
            <person name="Tritt A."/>
            <person name="Lipzen A."/>
            <person name="He G."/>
            <person name="Yan M."/>
            <person name="Ng V."/>
            <person name="Cullen D."/>
            <person name="Martin F."/>
            <person name="Rosso M.-N."/>
            <person name="Henrissat B."/>
            <person name="Hibbett D."/>
            <person name="Martinez A.T."/>
            <person name="Grigoriev I.V."/>
        </authorList>
    </citation>
    <scope>NUCLEOTIDE SEQUENCE</scope>
    <source>
        <strain evidence="2">MF-IS2</strain>
    </source>
</reference>
<dbReference type="Proteomes" id="UP000807342">
    <property type="component" value="Unassembled WGS sequence"/>
</dbReference>
<dbReference type="Gene3D" id="3.40.970.10">
    <property type="entry name" value="Ribonuclease H1, N-terminal domain"/>
    <property type="match status" value="1"/>
</dbReference>
<dbReference type="EMBL" id="MU152128">
    <property type="protein sequence ID" value="KAF9440984.1"/>
    <property type="molecule type" value="Genomic_DNA"/>
</dbReference>
<dbReference type="InterPro" id="IPR011320">
    <property type="entry name" value="RNase_H1_N"/>
</dbReference>
<dbReference type="InterPro" id="IPR037056">
    <property type="entry name" value="RNase_H1_N_sf"/>
</dbReference>
<comment type="caution">
    <text evidence="2">The sequence shown here is derived from an EMBL/GenBank/DDBJ whole genome shotgun (WGS) entry which is preliminary data.</text>
</comment>